<evidence type="ECO:0000256" key="1">
    <source>
        <dbReference type="SAM" id="SignalP"/>
    </source>
</evidence>
<feature type="signal peptide" evidence="1">
    <location>
        <begin position="1"/>
        <end position="21"/>
    </location>
</feature>
<name>A0A6G7ZN65_9SPHN</name>
<dbReference type="AlphaFoldDB" id="A0A6G7ZN65"/>
<organism evidence="2 3">
    <name type="scientific">Sphingomonas sinipercae</name>
    <dbReference type="NCBI Taxonomy" id="2714944"/>
    <lineage>
        <taxon>Bacteria</taxon>
        <taxon>Pseudomonadati</taxon>
        <taxon>Pseudomonadota</taxon>
        <taxon>Alphaproteobacteria</taxon>
        <taxon>Sphingomonadales</taxon>
        <taxon>Sphingomonadaceae</taxon>
        <taxon>Sphingomonas</taxon>
    </lineage>
</organism>
<dbReference type="EMBL" id="CP049871">
    <property type="protein sequence ID" value="QIL02437.1"/>
    <property type="molecule type" value="Genomic_DNA"/>
</dbReference>
<evidence type="ECO:0000313" key="3">
    <source>
        <dbReference type="Proteomes" id="UP000502502"/>
    </source>
</evidence>
<feature type="chain" id="PRO_5026305726" evidence="1">
    <location>
        <begin position="22"/>
        <end position="291"/>
    </location>
</feature>
<dbReference type="Proteomes" id="UP000502502">
    <property type="component" value="Chromosome"/>
</dbReference>
<dbReference type="RefSeq" id="WP_166094136.1">
    <property type="nucleotide sequence ID" value="NZ_CP049871.1"/>
</dbReference>
<accession>A0A6G7ZN65</accession>
<dbReference type="KEGG" id="ssin:G7078_06290"/>
<protein>
    <submittedName>
        <fullName evidence="2">Uncharacterized protein</fullName>
    </submittedName>
</protein>
<gene>
    <name evidence="2" type="ORF">G7078_06290</name>
</gene>
<sequence length="291" mass="32000">MKTLALAAIALLFLSGAQVPGAPPEPQTEISLDLDNDGSMDRASVHMRPHSMRLDVEIVLGKQTNRTINLIALQQPPNGPLVYAKLRPVAPGRYTYECKVSSNHDTQPCRAGVVETSTDSIEVVTPDQPNLLIWLEDGKPQVARLTDRQASVEPPRAHVLFVVSAKSGPPVLSRSESLRDSLALPWLAKGIAPLSPRWFQGCPHAGNLNAMEACVRPIWRARQAQQYDRVVLVLAVRRDSRSMIWRCLGNRDFASAVIRTTGLLRRSDSEAAVLCLDEAVSDLPPSKLRDR</sequence>
<evidence type="ECO:0000313" key="2">
    <source>
        <dbReference type="EMBL" id="QIL02437.1"/>
    </source>
</evidence>
<keyword evidence="1" id="KW-0732">Signal</keyword>
<keyword evidence="3" id="KW-1185">Reference proteome</keyword>
<proteinExistence type="predicted"/>
<reference evidence="2 3" key="1">
    <citation type="submission" date="2020-03" db="EMBL/GenBank/DDBJ databases">
        <title>Sphingomonas sp. nov., isolated from fish.</title>
        <authorList>
            <person name="Hyun D.-W."/>
            <person name="Bae J.-W."/>
        </authorList>
    </citation>
    <scope>NUCLEOTIDE SEQUENCE [LARGE SCALE GENOMIC DNA]</scope>
    <source>
        <strain evidence="2 3">HDW15C</strain>
    </source>
</reference>